<dbReference type="Gene3D" id="3.60.15.10">
    <property type="entry name" value="Ribonuclease Z/Hydroxyacylglutathione hydrolase-like"/>
    <property type="match status" value="1"/>
</dbReference>
<dbReference type="AlphaFoldDB" id="A0A6J5YJB6"/>
<sequence>MPPTADVGPVAPDAGHLEPIAPGVWVWIGTDGNGRPGPNVGVIVEADGITLVDTTPAPSAARALNDELKRFGVPVRRVVYTSSHVESVGGSAVFWMAARYGRAQTNALLEQPVPVEGYRRLMPGYAHDYDESFATRPVSHVVDAAAWLTPLVCAVPVAGQQQENLVVLVPSAGTMFTGAFATFGTTPNAWDGQPEQWADTLGELREQANVIVPGIGPVGDGMALMVMQAYLYAVCDSEGDARRIPDGPWDDWSERSLDAVNVERAVAVASGSTDVPVAMLQRLGLTP</sequence>
<dbReference type="EMBL" id="CAEMXZ010000059">
    <property type="protein sequence ID" value="CAB4323642.1"/>
    <property type="molecule type" value="Genomic_DNA"/>
</dbReference>
<protein>
    <submittedName>
        <fullName evidence="1">Unannotated protein</fullName>
    </submittedName>
</protein>
<reference evidence="1" key="1">
    <citation type="submission" date="2020-05" db="EMBL/GenBank/DDBJ databases">
        <authorList>
            <person name="Chiriac C."/>
            <person name="Salcher M."/>
            <person name="Ghai R."/>
            <person name="Kavagutti S V."/>
        </authorList>
    </citation>
    <scope>NUCLEOTIDE SEQUENCE</scope>
</reference>
<name>A0A6J5YJB6_9ZZZZ</name>
<dbReference type="InterPro" id="IPR036866">
    <property type="entry name" value="RibonucZ/Hydroxyglut_hydro"/>
</dbReference>
<gene>
    <name evidence="1" type="ORF">UFOPK1392_01399</name>
</gene>
<dbReference type="SUPFAM" id="SSF56281">
    <property type="entry name" value="Metallo-hydrolase/oxidoreductase"/>
    <property type="match status" value="1"/>
</dbReference>
<proteinExistence type="predicted"/>
<evidence type="ECO:0000313" key="1">
    <source>
        <dbReference type="EMBL" id="CAB4323642.1"/>
    </source>
</evidence>
<organism evidence="1">
    <name type="scientific">freshwater metagenome</name>
    <dbReference type="NCBI Taxonomy" id="449393"/>
    <lineage>
        <taxon>unclassified sequences</taxon>
        <taxon>metagenomes</taxon>
        <taxon>ecological metagenomes</taxon>
    </lineage>
</organism>
<accession>A0A6J5YJB6</accession>